<evidence type="ECO:0000313" key="1">
    <source>
        <dbReference type="EMBL" id="THF30645.1"/>
    </source>
</evidence>
<proteinExistence type="predicted"/>
<reference evidence="1 2" key="1">
    <citation type="submission" date="2019-04" db="EMBL/GenBank/DDBJ databases">
        <title>Draft genome sequence of Pseudomonas sp. M7D1 isolated from rhizosphere of plant the flowery desert.</title>
        <authorList>
            <person name="Poblete-Morales M."/>
            <person name="Plaza N."/>
            <person name="Corsini G."/>
            <person name="Silva E."/>
        </authorList>
    </citation>
    <scope>NUCLEOTIDE SEQUENCE [LARGE SCALE GENOMIC DNA]</scope>
    <source>
        <strain evidence="1 2">M7D1</strain>
    </source>
</reference>
<dbReference type="AlphaFoldDB" id="A0AAQ2DB03"/>
<evidence type="ECO:0000313" key="2">
    <source>
        <dbReference type="Proteomes" id="UP000310574"/>
    </source>
</evidence>
<protein>
    <submittedName>
        <fullName evidence="1">Uncharacterized protein</fullName>
    </submittedName>
</protein>
<sequence length="59" mass="6404">MIRTHIYLLNRTLGEGVTRCCTTQNCGKWADAFASRLAPTLECISTVGASLLAKGHQPQ</sequence>
<gene>
    <name evidence="1" type="ORF">E5170_15745</name>
</gene>
<organism evidence="1 2">
    <name type="scientific">Pseudomonas atacamensis</name>
    <dbReference type="NCBI Taxonomy" id="2565368"/>
    <lineage>
        <taxon>Bacteria</taxon>
        <taxon>Pseudomonadati</taxon>
        <taxon>Pseudomonadota</taxon>
        <taxon>Gammaproteobacteria</taxon>
        <taxon>Pseudomonadales</taxon>
        <taxon>Pseudomonadaceae</taxon>
        <taxon>Pseudomonas</taxon>
    </lineage>
</organism>
<accession>A0AAQ2DB03</accession>
<dbReference type="Proteomes" id="UP000310574">
    <property type="component" value="Unassembled WGS sequence"/>
</dbReference>
<name>A0AAQ2DB03_9PSED</name>
<dbReference type="EMBL" id="SSBS01000004">
    <property type="protein sequence ID" value="THF30645.1"/>
    <property type="molecule type" value="Genomic_DNA"/>
</dbReference>
<comment type="caution">
    <text evidence="1">The sequence shown here is derived from an EMBL/GenBank/DDBJ whole genome shotgun (WGS) entry which is preliminary data.</text>
</comment>